<dbReference type="AlphaFoldDB" id="A0A7S7MA86"/>
<dbReference type="Pfam" id="PF01244">
    <property type="entry name" value="Peptidase_M19"/>
    <property type="match status" value="1"/>
</dbReference>
<accession>A0A7S7MA86</accession>
<dbReference type="KEGG" id="tio:INP52_03910"/>
<reference evidence="1 2" key="1">
    <citation type="submission" date="2020-10" db="EMBL/GenBank/DDBJ databases">
        <title>Olsenella immobilis sp.nov., isolated from the mud in a fermentation cellar used for the production of Chinese strong-flavoured liquor.</title>
        <authorList>
            <person name="Lu L."/>
        </authorList>
    </citation>
    <scope>NUCLEOTIDE SEQUENCE [LARGE SCALE GENOMIC DNA]</scope>
    <source>
        <strain evidence="1 2">LZLJ-2</strain>
    </source>
</reference>
<dbReference type="InterPro" id="IPR008257">
    <property type="entry name" value="Pept_M19"/>
</dbReference>
<dbReference type="InterPro" id="IPR032466">
    <property type="entry name" value="Metal_Hydrolase"/>
</dbReference>
<dbReference type="EMBL" id="CP063767">
    <property type="protein sequence ID" value="QOY61342.1"/>
    <property type="molecule type" value="Genomic_DNA"/>
</dbReference>
<dbReference type="GO" id="GO:0070573">
    <property type="term" value="F:metallodipeptidase activity"/>
    <property type="evidence" value="ECO:0007669"/>
    <property type="project" value="InterPro"/>
</dbReference>
<keyword evidence="2" id="KW-1185">Reference proteome</keyword>
<dbReference type="PANTHER" id="PTHR10443">
    <property type="entry name" value="MICROSOMAL DIPEPTIDASE"/>
    <property type="match status" value="1"/>
</dbReference>
<dbReference type="Proteomes" id="UP000593735">
    <property type="component" value="Chromosome"/>
</dbReference>
<dbReference type="PANTHER" id="PTHR10443:SF12">
    <property type="entry name" value="DIPEPTIDASE"/>
    <property type="match status" value="1"/>
</dbReference>
<organism evidence="1 2">
    <name type="scientific">Thermophilibacter immobilis</name>
    <dbReference type="NCBI Taxonomy" id="2779519"/>
    <lineage>
        <taxon>Bacteria</taxon>
        <taxon>Bacillati</taxon>
        <taxon>Actinomycetota</taxon>
        <taxon>Coriobacteriia</taxon>
        <taxon>Coriobacteriales</taxon>
        <taxon>Atopobiaceae</taxon>
        <taxon>Thermophilibacter</taxon>
    </lineage>
</organism>
<dbReference type="Gene3D" id="3.20.20.140">
    <property type="entry name" value="Metal-dependent hydrolases"/>
    <property type="match status" value="1"/>
</dbReference>
<dbReference type="GO" id="GO:0006508">
    <property type="term" value="P:proteolysis"/>
    <property type="evidence" value="ECO:0007669"/>
    <property type="project" value="InterPro"/>
</dbReference>
<evidence type="ECO:0000313" key="1">
    <source>
        <dbReference type="EMBL" id="QOY61342.1"/>
    </source>
</evidence>
<gene>
    <name evidence="1" type="ORF">INP52_03910</name>
</gene>
<dbReference type="SUPFAM" id="SSF51556">
    <property type="entry name" value="Metallo-dependent hydrolases"/>
    <property type="match status" value="1"/>
</dbReference>
<evidence type="ECO:0000313" key="2">
    <source>
        <dbReference type="Proteomes" id="UP000593735"/>
    </source>
</evidence>
<name>A0A7S7MA86_9ACTN</name>
<proteinExistence type="predicted"/>
<dbReference type="PROSITE" id="PS51365">
    <property type="entry name" value="RENAL_DIPEPTIDASE_2"/>
    <property type="match status" value="1"/>
</dbReference>
<dbReference type="RefSeq" id="WP_194372579.1">
    <property type="nucleotide sequence ID" value="NZ_CP063767.1"/>
</dbReference>
<protein>
    <submittedName>
        <fullName evidence="1">Membrane dipeptidase</fullName>
    </submittedName>
</protein>
<sequence>MALPVFDLHCDTADRLAWQSLPADLRASCGSDFYGPGDEGDPAGCRDLASNRGHVSLEKIGAVAWAQCFACFMPDQLSPTDAVRFCDHVMGYLRAQVAANEGRVALAGRADRIRGVLAGGRVAAVLTLENARLFAADLGLVERLAGEGLLMASLSWNAAGPLASGHDTHGHLTSLGVSALAEMERAGVVLDVSHLNDECFDDVVARSGRPFVASHSNARAVCGHPRNLTDRQFLQIRERGGVVGLNYCRGFIVEGCWDQDPARVTFEDVAAHVEHWLDLGGEDVVALGGDYDGSDVPAFLDGADTMPAFQGLLVERFGETVAAKLCGENALAFFERAAHGA</sequence>